<sequence>MGIQHSDLPYAAVQFHPESILTSPAHGMTILSNALGNLRYSEEDDGENCPAPAGAVEIIAQLEDLGVSELKERLLAAGLSSTGTKSQLMVRLALWMHKSEEFKAGRLELEGMTVPELRELKQGLGLKGTAPTKSELTDALEACFSG</sequence>
<gene>
    <name evidence="2" type="ORF">TDUB1175_LOCUS19742</name>
    <name evidence="3" type="ORF">TDUB1175_LOCUS19743</name>
</gene>
<dbReference type="SUPFAM" id="SSF52317">
    <property type="entry name" value="Class I glutamine amidotransferase-like"/>
    <property type="match status" value="1"/>
</dbReference>
<dbReference type="Gene3D" id="3.40.50.880">
    <property type="match status" value="1"/>
</dbReference>
<dbReference type="EMBL" id="HBED01039305">
    <property type="protein sequence ID" value="CAD8321326.1"/>
    <property type="molecule type" value="Transcribed_RNA"/>
</dbReference>
<dbReference type="InterPro" id="IPR036361">
    <property type="entry name" value="SAP_dom_sf"/>
</dbReference>
<evidence type="ECO:0000313" key="2">
    <source>
        <dbReference type="EMBL" id="CAD8321326.1"/>
    </source>
</evidence>
<protein>
    <recommendedName>
        <fullName evidence="1">SAP domain-containing protein</fullName>
    </recommendedName>
</protein>
<dbReference type="SUPFAM" id="SSF68906">
    <property type="entry name" value="SAP domain"/>
    <property type="match status" value="1"/>
</dbReference>
<evidence type="ECO:0000259" key="1">
    <source>
        <dbReference type="PROSITE" id="PS50800"/>
    </source>
</evidence>
<dbReference type="InterPro" id="IPR017926">
    <property type="entry name" value="GATASE"/>
</dbReference>
<dbReference type="PROSITE" id="PS50800">
    <property type="entry name" value="SAP"/>
    <property type="match status" value="1"/>
</dbReference>
<evidence type="ECO:0000313" key="3">
    <source>
        <dbReference type="EMBL" id="CAD8321327.1"/>
    </source>
</evidence>
<dbReference type="InterPro" id="IPR029062">
    <property type="entry name" value="Class_I_gatase-like"/>
</dbReference>
<accession>A0A6U2GV90</accession>
<name>A0A6U2GV90_9STRA</name>
<dbReference type="SMART" id="SM00513">
    <property type="entry name" value="SAP"/>
    <property type="match status" value="2"/>
</dbReference>
<dbReference type="InterPro" id="IPR003034">
    <property type="entry name" value="SAP_dom"/>
</dbReference>
<dbReference type="AlphaFoldDB" id="A0A6U2GV90"/>
<dbReference type="EMBL" id="HBED01039306">
    <property type="protein sequence ID" value="CAD8321327.1"/>
    <property type="molecule type" value="Transcribed_RNA"/>
</dbReference>
<dbReference type="PROSITE" id="PS51273">
    <property type="entry name" value="GATASE_TYPE_1"/>
    <property type="match status" value="1"/>
</dbReference>
<reference evidence="3" key="1">
    <citation type="submission" date="2021-01" db="EMBL/GenBank/DDBJ databases">
        <authorList>
            <person name="Corre E."/>
            <person name="Pelletier E."/>
            <person name="Niang G."/>
            <person name="Scheremetjew M."/>
            <person name="Finn R."/>
            <person name="Kale V."/>
            <person name="Holt S."/>
            <person name="Cochrane G."/>
            <person name="Meng A."/>
            <person name="Brown T."/>
            <person name="Cohen L."/>
        </authorList>
    </citation>
    <scope>NUCLEOTIDE SEQUENCE</scope>
    <source>
        <strain evidence="3">CCMP147</strain>
    </source>
</reference>
<dbReference type="Gene3D" id="1.10.720.30">
    <property type="entry name" value="SAP domain"/>
    <property type="match status" value="1"/>
</dbReference>
<feature type="domain" description="SAP" evidence="1">
    <location>
        <begin position="62"/>
        <end position="96"/>
    </location>
</feature>
<proteinExistence type="predicted"/>
<organism evidence="3">
    <name type="scientific">Pseudictyota dubia</name>
    <dbReference type="NCBI Taxonomy" id="2749911"/>
    <lineage>
        <taxon>Eukaryota</taxon>
        <taxon>Sar</taxon>
        <taxon>Stramenopiles</taxon>
        <taxon>Ochrophyta</taxon>
        <taxon>Bacillariophyta</taxon>
        <taxon>Mediophyceae</taxon>
        <taxon>Biddulphiophycidae</taxon>
        <taxon>Eupodiscales</taxon>
        <taxon>Odontellaceae</taxon>
        <taxon>Pseudictyota</taxon>
    </lineage>
</organism>
<dbReference type="Pfam" id="PF00117">
    <property type="entry name" value="GATase"/>
    <property type="match status" value="1"/>
</dbReference>